<name>A0A4Z1HVL2_9HELO</name>
<keyword evidence="1" id="KW-1133">Transmembrane helix</keyword>
<dbReference type="Proteomes" id="UP000297452">
    <property type="component" value="Unassembled WGS sequence"/>
</dbReference>
<evidence type="ECO:0000313" key="3">
    <source>
        <dbReference type="Proteomes" id="UP000297452"/>
    </source>
</evidence>
<keyword evidence="1" id="KW-0472">Membrane</keyword>
<dbReference type="AlphaFoldDB" id="A0A4Z1HVL2"/>
<sequence>MALAIRSLLPGSTDPVLQNHELLVIALSVNSVLGTPIIAFGVIFPTHLLRALSGPIVINIKTSLNVEP</sequence>
<protein>
    <submittedName>
        <fullName evidence="2">Uncharacterized protein</fullName>
    </submittedName>
</protein>
<dbReference type="EMBL" id="PQXJ01000367">
    <property type="protein sequence ID" value="TGO51112.1"/>
    <property type="molecule type" value="Genomic_DNA"/>
</dbReference>
<keyword evidence="3" id="KW-1185">Reference proteome</keyword>
<keyword evidence="1" id="KW-0812">Transmembrane</keyword>
<reference evidence="2 3" key="1">
    <citation type="submission" date="2017-12" db="EMBL/GenBank/DDBJ databases">
        <title>Comparative genomics of Botrytis spp.</title>
        <authorList>
            <person name="Valero-Jimenez C.A."/>
            <person name="Tapia P."/>
            <person name="Veloso J."/>
            <person name="Silva-Moreno E."/>
            <person name="Staats M."/>
            <person name="Valdes J.H."/>
            <person name="Van Kan J.A.L."/>
        </authorList>
    </citation>
    <scope>NUCLEOTIDE SEQUENCE [LARGE SCALE GENOMIC DNA]</scope>
    <source>
        <strain evidence="2 3">MUCL2120</strain>
    </source>
</reference>
<feature type="transmembrane region" description="Helical" evidence="1">
    <location>
        <begin position="22"/>
        <end position="44"/>
    </location>
</feature>
<comment type="caution">
    <text evidence="2">The sequence shown here is derived from an EMBL/GenBank/DDBJ whole genome shotgun (WGS) entry which is preliminary data.</text>
</comment>
<accession>A0A4Z1HVL2</accession>
<evidence type="ECO:0000256" key="1">
    <source>
        <dbReference type="SAM" id="Phobius"/>
    </source>
</evidence>
<evidence type="ECO:0000313" key="2">
    <source>
        <dbReference type="EMBL" id="TGO51112.1"/>
    </source>
</evidence>
<proteinExistence type="predicted"/>
<gene>
    <name evidence="2" type="ORF">BOTNAR_0367g00110</name>
</gene>
<organism evidence="2 3">
    <name type="scientific">Botryotinia narcissicola</name>
    <dbReference type="NCBI Taxonomy" id="278944"/>
    <lineage>
        <taxon>Eukaryota</taxon>
        <taxon>Fungi</taxon>
        <taxon>Dikarya</taxon>
        <taxon>Ascomycota</taxon>
        <taxon>Pezizomycotina</taxon>
        <taxon>Leotiomycetes</taxon>
        <taxon>Helotiales</taxon>
        <taxon>Sclerotiniaceae</taxon>
        <taxon>Botryotinia</taxon>
    </lineage>
</organism>